<dbReference type="Proteomes" id="UP001279734">
    <property type="component" value="Unassembled WGS sequence"/>
</dbReference>
<feature type="compositionally biased region" description="Basic and acidic residues" evidence="3">
    <location>
        <begin position="487"/>
        <end position="496"/>
    </location>
</feature>
<proteinExistence type="inferred from homology"/>
<dbReference type="Pfam" id="PF13589">
    <property type="entry name" value="HATPase_c_3"/>
    <property type="match status" value="1"/>
</dbReference>
<dbReference type="EMBL" id="BSYO01000027">
    <property type="protein sequence ID" value="GMH23998.1"/>
    <property type="molecule type" value="Genomic_DNA"/>
</dbReference>
<dbReference type="Pfam" id="PF08676">
    <property type="entry name" value="MutL_C"/>
    <property type="match status" value="1"/>
</dbReference>
<keyword evidence="7" id="KW-1185">Reference proteome</keyword>
<dbReference type="InterPro" id="IPR013507">
    <property type="entry name" value="DNA_mismatch_S5_2-like"/>
</dbReference>
<dbReference type="FunFam" id="3.30.1370.100:FF:000007">
    <property type="entry name" value="MUTL protein homolog 3"/>
    <property type="match status" value="1"/>
</dbReference>
<dbReference type="SUPFAM" id="SSF54211">
    <property type="entry name" value="Ribosomal protein S5 domain 2-like"/>
    <property type="match status" value="1"/>
</dbReference>
<dbReference type="GO" id="GO:0140664">
    <property type="term" value="F:ATP-dependent DNA damage sensor activity"/>
    <property type="evidence" value="ECO:0007669"/>
    <property type="project" value="InterPro"/>
</dbReference>
<dbReference type="InterPro" id="IPR014721">
    <property type="entry name" value="Ribsml_uS5_D2-typ_fold_subgr"/>
</dbReference>
<dbReference type="Gene3D" id="3.30.230.10">
    <property type="match status" value="1"/>
</dbReference>
<comment type="caution">
    <text evidence="6">The sequence shown here is derived from an EMBL/GenBank/DDBJ whole genome shotgun (WGS) entry which is preliminary data.</text>
</comment>
<evidence type="ECO:0000313" key="7">
    <source>
        <dbReference type="Proteomes" id="UP001279734"/>
    </source>
</evidence>
<evidence type="ECO:0000313" key="6">
    <source>
        <dbReference type="EMBL" id="GMH23998.1"/>
    </source>
</evidence>
<protein>
    <recommendedName>
        <fullName evidence="8">DNA mismatch repair protein MLH3</fullName>
    </recommendedName>
</protein>
<dbReference type="InterPro" id="IPR014790">
    <property type="entry name" value="MutL_C"/>
</dbReference>
<dbReference type="InterPro" id="IPR020568">
    <property type="entry name" value="Ribosomal_Su5_D2-typ_SF"/>
</dbReference>
<dbReference type="InterPro" id="IPR037198">
    <property type="entry name" value="MutL_C_sf"/>
</dbReference>
<dbReference type="PANTHER" id="PTHR10073:SF47">
    <property type="entry name" value="DNA MISMATCH REPAIR PROTEIN MLH3"/>
    <property type="match status" value="1"/>
</dbReference>
<dbReference type="InterPro" id="IPR042120">
    <property type="entry name" value="MutL_C_dimsub"/>
</dbReference>
<dbReference type="GO" id="GO:0006298">
    <property type="term" value="P:mismatch repair"/>
    <property type="evidence" value="ECO:0007669"/>
    <property type="project" value="InterPro"/>
</dbReference>
<evidence type="ECO:0000256" key="1">
    <source>
        <dbReference type="ARBA" id="ARBA00006082"/>
    </source>
</evidence>
<dbReference type="Gene3D" id="3.30.1540.20">
    <property type="entry name" value="MutL, C-terminal domain, dimerisation subdomain"/>
    <property type="match status" value="1"/>
</dbReference>
<dbReference type="InterPro" id="IPR042121">
    <property type="entry name" value="MutL_C_regsub"/>
</dbReference>
<dbReference type="GO" id="GO:0005524">
    <property type="term" value="F:ATP binding"/>
    <property type="evidence" value="ECO:0007669"/>
    <property type="project" value="InterPro"/>
</dbReference>
<dbReference type="SUPFAM" id="SSF118116">
    <property type="entry name" value="DNA mismatch repair protein MutL"/>
    <property type="match status" value="1"/>
</dbReference>
<dbReference type="Gene3D" id="3.30.1370.100">
    <property type="entry name" value="MutL, C-terminal domain, regulatory subdomain"/>
    <property type="match status" value="1"/>
</dbReference>
<dbReference type="SMART" id="SM00853">
    <property type="entry name" value="MutL_C"/>
    <property type="match status" value="1"/>
</dbReference>
<comment type="similarity">
    <text evidence="1">Belongs to the DNA mismatch repair MutL/HexB family.</text>
</comment>
<feature type="compositionally biased region" description="Basic and acidic residues" evidence="3">
    <location>
        <begin position="504"/>
        <end position="517"/>
    </location>
</feature>
<evidence type="ECO:0000256" key="3">
    <source>
        <dbReference type="SAM" id="MobiDB-lite"/>
    </source>
</evidence>
<reference evidence="6" key="1">
    <citation type="submission" date="2023-05" db="EMBL/GenBank/DDBJ databases">
        <title>Nepenthes gracilis genome sequencing.</title>
        <authorList>
            <person name="Fukushima K."/>
        </authorList>
    </citation>
    <scope>NUCLEOTIDE SEQUENCE</scope>
    <source>
        <strain evidence="6">SING2019-196</strain>
    </source>
</reference>
<dbReference type="SMART" id="SM01340">
    <property type="entry name" value="DNA_mis_repair"/>
    <property type="match status" value="1"/>
</dbReference>
<dbReference type="GO" id="GO:0030983">
    <property type="term" value="F:mismatched DNA binding"/>
    <property type="evidence" value="ECO:0007669"/>
    <property type="project" value="InterPro"/>
</dbReference>
<feature type="region of interest" description="Disordered" evidence="3">
    <location>
        <begin position="487"/>
        <end position="517"/>
    </location>
</feature>
<evidence type="ECO:0000259" key="5">
    <source>
        <dbReference type="SMART" id="SM01340"/>
    </source>
</evidence>
<accession>A0AAD3Y021</accession>
<dbReference type="SUPFAM" id="SSF55874">
    <property type="entry name" value="ATPase domain of HSP90 chaperone/DNA topoisomerase II/histidine kinase"/>
    <property type="match status" value="1"/>
</dbReference>
<dbReference type="GO" id="GO:0016887">
    <property type="term" value="F:ATP hydrolysis activity"/>
    <property type="evidence" value="ECO:0007669"/>
    <property type="project" value="InterPro"/>
</dbReference>
<name>A0AAD3Y021_NEPGR</name>
<dbReference type="PANTHER" id="PTHR10073">
    <property type="entry name" value="DNA MISMATCH REPAIR PROTEIN MLH, PMS, MUTL"/>
    <property type="match status" value="1"/>
</dbReference>
<dbReference type="InterPro" id="IPR038973">
    <property type="entry name" value="MutL/Mlh/Pms-like"/>
</dbReference>
<organism evidence="6 7">
    <name type="scientific">Nepenthes gracilis</name>
    <name type="common">Slender pitcher plant</name>
    <dbReference type="NCBI Taxonomy" id="150966"/>
    <lineage>
        <taxon>Eukaryota</taxon>
        <taxon>Viridiplantae</taxon>
        <taxon>Streptophyta</taxon>
        <taxon>Embryophyta</taxon>
        <taxon>Tracheophyta</taxon>
        <taxon>Spermatophyta</taxon>
        <taxon>Magnoliopsida</taxon>
        <taxon>eudicotyledons</taxon>
        <taxon>Gunneridae</taxon>
        <taxon>Pentapetalae</taxon>
        <taxon>Caryophyllales</taxon>
        <taxon>Nepenthaceae</taxon>
        <taxon>Nepenthes</taxon>
    </lineage>
</organism>
<evidence type="ECO:0008006" key="8">
    <source>
        <dbReference type="Google" id="ProtNLM"/>
    </source>
</evidence>
<dbReference type="Gene3D" id="3.30.565.10">
    <property type="entry name" value="Histidine kinase-like ATPase, C-terminal domain"/>
    <property type="match status" value="1"/>
</dbReference>
<gene>
    <name evidence="6" type="ORF">Nepgr_025841</name>
</gene>
<feature type="domain" description="MutL C-terminal dimerisation" evidence="4">
    <location>
        <begin position="1101"/>
        <end position="1261"/>
    </location>
</feature>
<dbReference type="GO" id="GO:0032300">
    <property type="term" value="C:mismatch repair complex"/>
    <property type="evidence" value="ECO:0007669"/>
    <property type="project" value="InterPro"/>
</dbReference>
<evidence type="ECO:0000256" key="2">
    <source>
        <dbReference type="ARBA" id="ARBA00022763"/>
    </source>
</evidence>
<feature type="domain" description="DNA mismatch repair protein S5" evidence="5">
    <location>
        <begin position="214"/>
        <end position="343"/>
    </location>
</feature>
<evidence type="ECO:0000259" key="4">
    <source>
        <dbReference type="SMART" id="SM00853"/>
    </source>
</evidence>
<sequence length="1348" mass="151705">MESIKALPGAVRSSLRSGFIICDLTRIVEELVYNSLDAGASRVSVSVGVGTGYIKVEDDGPGIGREGLVLLGERYATSKFHPLADKDSCSKNFGFLGEALCSISDISLLEIITRTHGRPNGYRKVMKGRKCLYLGIDDDRQDVGTTVIVRDLFYNQPVRRRHIRSSPKKVLHLVKKCVLRVALVRFMVSFKVLDIESEDELLRTHASSSPLSILRSDFGIEVSSLHEVSLSEGALKLGGYMSGACDSPSTKAIQYIYINSRFIVKGPIHKLLNNLSSTCWNQMNGDKVGKRSRPQACPTYCLNLTCPRSFYDLISEFSRTSVEFKNWPLILAFFEKSMTSLLTDGNALSSAARPIGKNGQGKEVKNIITEEKDWLETCESSKKRCRIQNDENHWPSLGFDLLSMDMQTSDNPLSLWQGCNKASTRPLRNTERIEEPQTQIDSSDAYGRSLSSFSFYVEDDEGDDCNNLWKRNNELMPVNQDFLVDTPDTRRGKIYEEDPLSNSRSKDEFQNSVDDRSGSNEVAVTMRNGLHFRFGSEKKQAVEYEDHNYLWEPNIKRIAINEGFLEKDIHDTKRQEIYEEDHLSNSISKDQFVSVADAKPGPNEAAETMRNGLRYGYGSEKEVAIKDDMTPFLRNCSSQGNLGETLFSTEKGFKFQSGHLRMKRNGDDSNGSVDVVEVNDNDQNCDIFQRTFIKIDAEASCPFPEFNAEGERWRDFDVIPRKPQNSILFYEESPSKEKDINNSLAQAGMCGSSFLSLDSNQHSMISDPLFNIKSWDSDCFNHDKQLEKSFKYSRHANVEQFKGKGANSHLGFLGDSCEDFNCGEFLSSTLLFKYDFSGFERESFKFHLCGLDGMSSSNHDDIVTGETNSQCNFHGKDFMYLASASSGPFHRKGPNVEELDLDMRRHQALGPNYLWGARPQRSHSAPPIYRGKRRFLSINNFSNATAVNPDMETNVCTVEERDGLEEREHPQISSAECHQSPVMNSSKDSSICIEPMKKASLSITPNNAETQNKQSLEIRQHSPGDFRMKGQDSTSFGVKWRDVSLHSGLEHLGSFQMGGNTSKKFQDEHTILDIASGILHLTCDSLVPKSVNRNCLEDAKVLSQVDKKFIPVVAGGTLYVIDQHAADERIRLEELRQKVLSGEMKSRTYLEVEKKLVLPETAYQLLYNYAEHIQEWGWIFSIHVQDSQSFKKNFNLLNGQLTSITLIAVPCILGVDLSDTDLQEYLEQLADTDGTSTVPPAVLRVLNYKACRGAIMFGDSLLLSECSLLVQELRRTSLCFQCAHGRPTMVPLVNLEALHKQMVKLKRQSADPNEPWHGLRRQEINLKRARQRLNLATDGSGLTSQGLC</sequence>
<keyword evidence="2" id="KW-0227">DNA damage</keyword>
<dbReference type="InterPro" id="IPR036890">
    <property type="entry name" value="HATPase_C_sf"/>
</dbReference>